<dbReference type="Pfam" id="PF00501">
    <property type="entry name" value="AMP-binding"/>
    <property type="match status" value="1"/>
</dbReference>
<evidence type="ECO:0000256" key="2">
    <source>
        <dbReference type="ARBA" id="ARBA00022598"/>
    </source>
</evidence>
<dbReference type="PANTHER" id="PTHR43767">
    <property type="entry name" value="LONG-CHAIN-FATTY-ACID--COA LIGASE"/>
    <property type="match status" value="1"/>
</dbReference>
<evidence type="ECO:0000256" key="1">
    <source>
        <dbReference type="ARBA" id="ARBA00006432"/>
    </source>
</evidence>
<evidence type="ECO:0000259" key="4">
    <source>
        <dbReference type="Pfam" id="PF13193"/>
    </source>
</evidence>
<dbReference type="GO" id="GO:0016878">
    <property type="term" value="F:acid-thiol ligase activity"/>
    <property type="evidence" value="ECO:0007669"/>
    <property type="project" value="UniProtKB-ARBA"/>
</dbReference>
<dbReference type="InterPro" id="IPR020845">
    <property type="entry name" value="AMP-binding_CS"/>
</dbReference>
<evidence type="ECO:0000313" key="5">
    <source>
        <dbReference type="EMBL" id="SCU91264.1"/>
    </source>
</evidence>
<reference evidence="5" key="1">
    <citation type="submission" date="2016-09" db="EMBL/GenBank/DDBJ databases">
        <authorList>
            <person name="Capua I."/>
            <person name="De Benedictis P."/>
            <person name="Joannis T."/>
            <person name="Lombin L.H."/>
            <person name="Cattoli G."/>
        </authorList>
    </citation>
    <scope>NUCLEOTIDE SEQUENCE</scope>
    <source>
        <strain evidence="5">B9</strain>
    </source>
</reference>
<comment type="similarity">
    <text evidence="1">Belongs to the ATP-dependent AMP-binding enzyme family.</text>
</comment>
<dbReference type="InterPro" id="IPR050237">
    <property type="entry name" value="ATP-dep_AMP-bd_enzyme"/>
</dbReference>
<feature type="domain" description="AMP-dependent synthetase/ligase" evidence="3">
    <location>
        <begin position="36"/>
        <end position="406"/>
    </location>
</feature>
<organism evidence="5">
    <name type="scientific">Cupriavidus necator</name>
    <name type="common">Alcaligenes eutrophus</name>
    <name type="synonym">Ralstonia eutropha</name>
    <dbReference type="NCBI Taxonomy" id="106590"/>
    <lineage>
        <taxon>Bacteria</taxon>
        <taxon>Pseudomonadati</taxon>
        <taxon>Pseudomonadota</taxon>
        <taxon>Betaproteobacteria</taxon>
        <taxon>Burkholderiales</taxon>
        <taxon>Burkholderiaceae</taxon>
        <taxon>Cupriavidus</taxon>
    </lineage>
</organism>
<dbReference type="Gene3D" id="2.30.38.10">
    <property type="entry name" value="Luciferase, Domain 3"/>
    <property type="match status" value="1"/>
</dbReference>
<dbReference type="RefSeq" id="WP_340528912.1">
    <property type="nucleotide sequence ID" value="NZ_FMSH01000453.1"/>
</dbReference>
<dbReference type="FunFam" id="3.30.300.30:FF:000008">
    <property type="entry name" value="2,3-dihydroxybenzoate-AMP ligase"/>
    <property type="match status" value="1"/>
</dbReference>
<dbReference type="SUPFAM" id="SSF56801">
    <property type="entry name" value="Acetyl-CoA synthetase-like"/>
    <property type="match status" value="1"/>
</dbReference>
<gene>
    <name evidence="5" type="ORF">CNECB9_5060006</name>
</gene>
<dbReference type="AlphaFoldDB" id="A0A1K0JM03"/>
<dbReference type="InterPro" id="IPR000873">
    <property type="entry name" value="AMP-dep_synth/lig_dom"/>
</dbReference>
<dbReference type="Gene3D" id="3.30.300.30">
    <property type="match status" value="1"/>
</dbReference>
<dbReference type="InterPro" id="IPR025110">
    <property type="entry name" value="AMP-bd_C"/>
</dbReference>
<feature type="domain" description="AMP-binding enzyme C-terminal" evidence="4">
    <location>
        <begin position="457"/>
        <end position="533"/>
    </location>
</feature>
<sequence length="554" mass="59521">MGKDVSGWSTRLTAEIVARYTASGHWTGITLGHCAQERARTAPERIAVVDGSTVLSFGQLFEQGVRLAMALRRRGLKPGEVVSFQLPNWHEAMVINLAAAIGGFVCNPIVPIYRDAEVSFILKNSHTRVLFMPDAFRSIDYVEMVERLRPGLPDLRDVVLVRAPRPGYTAFADWLADDCAEPFAAAASFAGADANAVKLLLYTSGTTGAPKGVLHSHNTLRAEIDAAIRLRSLGPDDVVFMPSPVTHITGYLYALELPFAAGMKVVLMDRWNVAEGVDLMARHRATFSVGATPFLLELVAEVERRGLTLPSLRQYGCGGAPVPPEAIERARTVLPNCATFRGYGCSEAPTVSSGVAQGDPVELGATTDGRIYNHEVRIVDAVTGEPLAAGQPGEIVTRGPEVMLGYTKPADNDDAFDEEGFFHTGDLGVVDARGYLTVTGRKKDLIIRGGENISPKEIEDVLHQHPAVGEAAVVAMPHARMGETPCAYVVVRAGASLDFEAKVAFLETANLARQKIPEQLVLLDELPHNAAGKVLKHVLRARAAGDAARAARNA</sequence>
<dbReference type="PANTHER" id="PTHR43767:SF1">
    <property type="entry name" value="NONRIBOSOMAL PEPTIDE SYNTHASE PES1 (EUROFUNG)-RELATED"/>
    <property type="match status" value="1"/>
</dbReference>
<dbReference type="PROSITE" id="PS00455">
    <property type="entry name" value="AMP_BINDING"/>
    <property type="match status" value="1"/>
</dbReference>
<dbReference type="Gene3D" id="3.40.50.980">
    <property type="match status" value="2"/>
</dbReference>
<protein>
    <submittedName>
        <fullName evidence="5">Putative acid-CoA ligase</fullName>
    </submittedName>
</protein>
<accession>A0A1K0JM03</accession>
<evidence type="ECO:0000259" key="3">
    <source>
        <dbReference type="Pfam" id="PF00501"/>
    </source>
</evidence>
<keyword evidence="2 5" id="KW-0436">Ligase</keyword>
<dbReference type="Pfam" id="PF13193">
    <property type="entry name" value="AMP-binding_C"/>
    <property type="match status" value="1"/>
</dbReference>
<dbReference type="InterPro" id="IPR045851">
    <property type="entry name" value="AMP-bd_C_sf"/>
</dbReference>
<name>A0A1K0JM03_CUPNE</name>
<proteinExistence type="inferred from homology"/>
<dbReference type="EMBL" id="FMSH01000453">
    <property type="protein sequence ID" value="SCU91264.1"/>
    <property type="molecule type" value="Genomic_DNA"/>
</dbReference>